<reference evidence="9" key="1">
    <citation type="submission" date="2020-11" db="EMBL/GenBank/DDBJ databases">
        <authorList>
            <consortium name="DOE Joint Genome Institute"/>
            <person name="Ahrendt S."/>
            <person name="Riley R."/>
            <person name="Andreopoulos W."/>
            <person name="Labutti K."/>
            <person name="Pangilinan J."/>
            <person name="Ruiz-Duenas F.J."/>
            <person name="Barrasa J.M."/>
            <person name="Sanchez-Garcia M."/>
            <person name="Camarero S."/>
            <person name="Miyauchi S."/>
            <person name="Serrano A."/>
            <person name="Linde D."/>
            <person name="Babiker R."/>
            <person name="Drula E."/>
            <person name="Ayuso-Fernandez I."/>
            <person name="Pacheco R."/>
            <person name="Padilla G."/>
            <person name="Ferreira P."/>
            <person name="Barriuso J."/>
            <person name="Kellner H."/>
            <person name="Castanera R."/>
            <person name="Alfaro M."/>
            <person name="Ramirez L."/>
            <person name="Pisabarro A.G."/>
            <person name="Kuo A."/>
            <person name="Tritt A."/>
            <person name="Lipzen A."/>
            <person name="He G."/>
            <person name="Yan M."/>
            <person name="Ng V."/>
            <person name="Cullen D."/>
            <person name="Martin F."/>
            <person name="Rosso M.-N."/>
            <person name="Henrissat B."/>
            <person name="Hibbett D."/>
            <person name="Martinez A.T."/>
            <person name="Grigoriev I.V."/>
        </authorList>
    </citation>
    <scope>NUCLEOTIDE SEQUENCE</scope>
    <source>
        <strain evidence="9">CIRM-BRFM 674</strain>
    </source>
</reference>
<dbReference type="GO" id="GO:0016020">
    <property type="term" value="C:membrane"/>
    <property type="evidence" value="ECO:0007669"/>
    <property type="project" value="UniProtKB-SubCell"/>
</dbReference>
<dbReference type="OrthoDB" id="440553at2759"/>
<dbReference type="Gene3D" id="1.20.1250.20">
    <property type="entry name" value="MFS general substrate transporter like domains"/>
    <property type="match status" value="2"/>
</dbReference>
<protein>
    <submittedName>
        <fullName evidence="9">MFS general substrate transporter</fullName>
    </submittedName>
</protein>
<evidence type="ECO:0000256" key="1">
    <source>
        <dbReference type="ARBA" id="ARBA00004141"/>
    </source>
</evidence>
<evidence type="ECO:0000256" key="7">
    <source>
        <dbReference type="SAM" id="Phobius"/>
    </source>
</evidence>
<feature type="transmembrane region" description="Helical" evidence="7">
    <location>
        <begin position="47"/>
        <end position="63"/>
    </location>
</feature>
<dbReference type="PROSITE" id="PS50850">
    <property type="entry name" value="MFS"/>
    <property type="match status" value="1"/>
</dbReference>
<keyword evidence="4 7" id="KW-1133">Transmembrane helix</keyword>
<feature type="region of interest" description="Disordered" evidence="6">
    <location>
        <begin position="215"/>
        <end position="234"/>
    </location>
</feature>
<dbReference type="Pfam" id="PF07690">
    <property type="entry name" value="MFS_1"/>
    <property type="match status" value="2"/>
</dbReference>
<feature type="transmembrane region" description="Helical" evidence="7">
    <location>
        <begin position="107"/>
        <end position="130"/>
    </location>
</feature>
<keyword evidence="3 7" id="KW-0812">Transmembrane</keyword>
<evidence type="ECO:0000313" key="9">
    <source>
        <dbReference type="EMBL" id="KAF9470717.1"/>
    </source>
</evidence>
<evidence type="ECO:0000313" key="10">
    <source>
        <dbReference type="Proteomes" id="UP000807469"/>
    </source>
</evidence>
<feature type="transmembrane region" description="Helical" evidence="7">
    <location>
        <begin position="381"/>
        <end position="404"/>
    </location>
</feature>
<dbReference type="PANTHER" id="PTHR23506">
    <property type="entry name" value="GH10249P"/>
    <property type="match status" value="1"/>
</dbReference>
<feature type="transmembrane region" description="Helical" evidence="7">
    <location>
        <begin position="136"/>
        <end position="155"/>
    </location>
</feature>
<comment type="subcellular location">
    <subcellularLocation>
        <location evidence="1">Membrane</location>
        <topology evidence="1">Multi-pass membrane protein</topology>
    </subcellularLocation>
</comment>
<evidence type="ECO:0000256" key="5">
    <source>
        <dbReference type="ARBA" id="ARBA00023136"/>
    </source>
</evidence>
<feature type="transmembrane region" description="Helical" evidence="7">
    <location>
        <begin position="319"/>
        <end position="337"/>
    </location>
</feature>
<evidence type="ECO:0000256" key="2">
    <source>
        <dbReference type="ARBA" id="ARBA00022448"/>
    </source>
</evidence>
<evidence type="ECO:0000256" key="4">
    <source>
        <dbReference type="ARBA" id="ARBA00022989"/>
    </source>
</evidence>
<dbReference type="SUPFAM" id="SSF103473">
    <property type="entry name" value="MFS general substrate transporter"/>
    <property type="match status" value="1"/>
</dbReference>
<dbReference type="InterPro" id="IPR011701">
    <property type="entry name" value="MFS"/>
</dbReference>
<dbReference type="CDD" id="cd17325">
    <property type="entry name" value="MFS_MdtG_SLC18_like"/>
    <property type="match status" value="1"/>
</dbReference>
<evidence type="ECO:0000259" key="8">
    <source>
        <dbReference type="PROSITE" id="PS50850"/>
    </source>
</evidence>
<dbReference type="AlphaFoldDB" id="A0A9P5YIX5"/>
<dbReference type="Proteomes" id="UP000807469">
    <property type="component" value="Unassembled WGS sequence"/>
</dbReference>
<dbReference type="InterPro" id="IPR036259">
    <property type="entry name" value="MFS_trans_sf"/>
</dbReference>
<feature type="transmembrane region" description="Helical" evidence="7">
    <location>
        <begin position="343"/>
        <end position="369"/>
    </location>
</feature>
<feature type="domain" description="Major facilitator superfamily (MFS) profile" evidence="8">
    <location>
        <begin position="1"/>
        <end position="437"/>
    </location>
</feature>
<accession>A0A9P5YIX5</accession>
<dbReference type="PANTHER" id="PTHR23506:SF23">
    <property type="entry name" value="GH10249P"/>
    <property type="match status" value="1"/>
</dbReference>
<evidence type="ECO:0000256" key="6">
    <source>
        <dbReference type="SAM" id="MobiDB-lite"/>
    </source>
</evidence>
<keyword evidence="5 7" id="KW-0472">Membrane</keyword>
<feature type="transmembrane region" description="Helical" evidence="7">
    <location>
        <begin position="16"/>
        <end position="35"/>
    </location>
</feature>
<comment type="caution">
    <text evidence="9">The sequence shown here is derived from an EMBL/GenBank/DDBJ whole genome shotgun (WGS) entry which is preliminary data.</text>
</comment>
<name>A0A9P5YIX5_9AGAR</name>
<gene>
    <name evidence="9" type="ORF">BDN70DRAFT_888832</name>
</gene>
<feature type="transmembrane region" description="Helical" evidence="7">
    <location>
        <begin position="287"/>
        <end position="307"/>
    </location>
</feature>
<dbReference type="GO" id="GO:0022857">
    <property type="term" value="F:transmembrane transporter activity"/>
    <property type="evidence" value="ECO:0007669"/>
    <property type="project" value="InterPro"/>
</dbReference>
<organism evidence="9 10">
    <name type="scientific">Pholiota conissans</name>
    <dbReference type="NCBI Taxonomy" id="109636"/>
    <lineage>
        <taxon>Eukaryota</taxon>
        <taxon>Fungi</taxon>
        <taxon>Dikarya</taxon>
        <taxon>Basidiomycota</taxon>
        <taxon>Agaricomycotina</taxon>
        <taxon>Agaricomycetes</taxon>
        <taxon>Agaricomycetidae</taxon>
        <taxon>Agaricales</taxon>
        <taxon>Agaricineae</taxon>
        <taxon>Strophariaceae</taxon>
        <taxon>Pholiota</taxon>
    </lineage>
</organism>
<keyword evidence="2" id="KW-0813">Transport</keyword>
<dbReference type="InterPro" id="IPR050930">
    <property type="entry name" value="MFS_Vesicular_Transporter"/>
</dbReference>
<keyword evidence="10" id="KW-1185">Reference proteome</keyword>
<dbReference type="InterPro" id="IPR020846">
    <property type="entry name" value="MFS_dom"/>
</dbReference>
<sequence>MPFQLEKLGYTKVSSLAGWLLFAYSAGLAISTIPIAMLSERYNARKWPLIFGLLVLTGSQILLMEAPSYAVMCIARILQGFGSSVVWVVGLALLCDSAPPATVGLQLGFAMIGLSVGLVIGPAVGGALYTRFGYRGPFIFSIGTTVIDLLGRLIIIERKEALLWGVDPAGSVTGSAVLPSASPEIDTGCQSEKMETKAEEGVQISEFRDIVAPANNVQPESGPSHSRSSQTSIPRKNPISLLTVLAKLGTSSRTLVACFILFVYGLVYSSQEPSIPVHLQRVWGLNSATVGIVFIAAVVPTLFSSPLTGFLSDRYGPEWVTFCFLLFALPWWVVIIVEWRLALFISSFALEAFFTSGIMSPLSAELAAVSRTMEGVGFGHVYGALNLVYGIGSTLGPIVGGQIFDHVKRGWMVLCLVSTAMLSVSLVLASCFIGSDPLLYRLLRRCNASSHI</sequence>
<proteinExistence type="predicted"/>
<evidence type="ECO:0000256" key="3">
    <source>
        <dbReference type="ARBA" id="ARBA00022692"/>
    </source>
</evidence>
<feature type="transmembrane region" description="Helical" evidence="7">
    <location>
        <begin position="410"/>
        <end position="435"/>
    </location>
</feature>
<feature type="transmembrane region" description="Helical" evidence="7">
    <location>
        <begin position="244"/>
        <end position="267"/>
    </location>
</feature>
<dbReference type="EMBL" id="MU155868">
    <property type="protein sequence ID" value="KAF9470717.1"/>
    <property type="molecule type" value="Genomic_DNA"/>
</dbReference>